<keyword evidence="1" id="KW-0472">Membrane</keyword>
<protein>
    <submittedName>
        <fullName evidence="2">Unannotated protein</fullName>
    </submittedName>
</protein>
<gene>
    <name evidence="2" type="ORF">UFOPK1639_00852</name>
</gene>
<evidence type="ECO:0000313" key="2">
    <source>
        <dbReference type="EMBL" id="CAB4568359.1"/>
    </source>
</evidence>
<dbReference type="AlphaFoldDB" id="A0A6J6DZA6"/>
<feature type="transmembrane region" description="Helical" evidence="1">
    <location>
        <begin position="6"/>
        <end position="25"/>
    </location>
</feature>
<evidence type="ECO:0000256" key="1">
    <source>
        <dbReference type="SAM" id="Phobius"/>
    </source>
</evidence>
<accession>A0A6J6DZA6</accession>
<name>A0A6J6DZA6_9ZZZZ</name>
<reference evidence="2" key="1">
    <citation type="submission" date="2020-05" db="EMBL/GenBank/DDBJ databases">
        <authorList>
            <person name="Chiriac C."/>
            <person name="Salcher M."/>
            <person name="Ghai R."/>
            <person name="Kavagutti S V."/>
        </authorList>
    </citation>
    <scope>NUCLEOTIDE SEQUENCE</scope>
</reference>
<keyword evidence="1" id="KW-0812">Transmembrane</keyword>
<organism evidence="2">
    <name type="scientific">freshwater metagenome</name>
    <dbReference type="NCBI Taxonomy" id="449393"/>
    <lineage>
        <taxon>unclassified sequences</taxon>
        <taxon>metagenomes</taxon>
        <taxon>ecological metagenomes</taxon>
    </lineage>
</organism>
<keyword evidence="1" id="KW-1133">Transmembrane helix</keyword>
<sequence length="43" mass="4977">MRKVVFWILKNFWFPILVAILGSLAKKHTWAAKAHSAVKKLPM</sequence>
<dbReference type="EMBL" id="CAEZTH010000115">
    <property type="protein sequence ID" value="CAB4568359.1"/>
    <property type="molecule type" value="Genomic_DNA"/>
</dbReference>
<proteinExistence type="predicted"/>